<name>A0A9D3SM17_9TELE</name>
<evidence type="ECO:0000313" key="2">
    <source>
        <dbReference type="EMBL" id="KAG7324214.1"/>
    </source>
</evidence>
<reference evidence="2 3" key="1">
    <citation type="submission" date="2021-06" db="EMBL/GenBank/DDBJ databases">
        <title>Chromosome-level genome assembly of the red-tail catfish (Hemibagrus wyckioides).</title>
        <authorList>
            <person name="Shao F."/>
        </authorList>
    </citation>
    <scope>NUCLEOTIDE SEQUENCE [LARGE SCALE GENOMIC DNA]</scope>
    <source>
        <strain evidence="2">EC202008001</strain>
        <tissue evidence="2">Blood</tissue>
    </source>
</reference>
<feature type="region of interest" description="Disordered" evidence="1">
    <location>
        <begin position="20"/>
        <end position="90"/>
    </location>
</feature>
<accession>A0A9D3SM17</accession>
<dbReference type="AlphaFoldDB" id="A0A9D3SM17"/>
<dbReference type="EMBL" id="JAHKSW010000014">
    <property type="protein sequence ID" value="KAG7324214.1"/>
    <property type="molecule type" value="Genomic_DNA"/>
</dbReference>
<comment type="caution">
    <text evidence="2">The sequence shown here is derived from an EMBL/GenBank/DDBJ whole genome shotgun (WGS) entry which is preliminary data.</text>
</comment>
<dbReference type="Proteomes" id="UP000824219">
    <property type="component" value="Linkage Group LG14"/>
</dbReference>
<evidence type="ECO:0000256" key="1">
    <source>
        <dbReference type="SAM" id="MobiDB-lite"/>
    </source>
</evidence>
<protein>
    <submittedName>
        <fullName evidence="2">Uncharacterized protein</fullName>
    </submittedName>
</protein>
<gene>
    <name evidence="2" type="ORF">KOW79_012230</name>
</gene>
<organism evidence="2 3">
    <name type="scientific">Hemibagrus wyckioides</name>
    <dbReference type="NCBI Taxonomy" id="337641"/>
    <lineage>
        <taxon>Eukaryota</taxon>
        <taxon>Metazoa</taxon>
        <taxon>Chordata</taxon>
        <taxon>Craniata</taxon>
        <taxon>Vertebrata</taxon>
        <taxon>Euteleostomi</taxon>
        <taxon>Actinopterygii</taxon>
        <taxon>Neopterygii</taxon>
        <taxon>Teleostei</taxon>
        <taxon>Ostariophysi</taxon>
        <taxon>Siluriformes</taxon>
        <taxon>Bagridae</taxon>
        <taxon>Hemibagrus</taxon>
    </lineage>
</organism>
<proteinExistence type="predicted"/>
<evidence type="ECO:0000313" key="3">
    <source>
        <dbReference type="Proteomes" id="UP000824219"/>
    </source>
</evidence>
<keyword evidence="3" id="KW-1185">Reference proteome</keyword>
<sequence>MVSKFLAFIDAATSCWKETGQRRNETQIGMTTEMEAVEDPETPGEYHRRRSQEAGSATDADKVQHFAPGHKQQMENTANCDTGEKGSRVE</sequence>